<evidence type="ECO:0000256" key="2">
    <source>
        <dbReference type="ARBA" id="ARBA00006528"/>
    </source>
</evidence>
<evidence type="ECO:0000256" key="7">
    <source>
        <dbReference type="SAM" id="Phobius"/>
    </source>
</evidence>
<evidence type="ECO:0000313" key="8">
    <source>
        <dbReference type="EMBL" id="KAK2187231.1"/>
    </source>
</evidence>
<keyword evidence="3 7" id="KW-0812">Transmembrane</keyword>
<comment type="subcellular location">
    <subcellularLocation>
        <location evidence="1">Membrane</location>
        <topology evidence="1">Multi-pass membrane protein</topology>
    </subcellularLocation>
</comment>
<dbReference type="AlphaFoldDB" id="A0AAD9P311"/>
<reference evidence="8" key="1">
    <citation type="journal article" date="2023" name="Mol. Biol. Evol.">
        <title>Third-Generation Sequencing Reveals the Adaptive Role of the Epigenome in Three Deep-Sea Polychaetes.</title>
        <authorList>
            <person name="Perez M."/>
            <person name="Aroh O."/>
            <person name="Sun Y."/>
            <person name="Lan Y."/>
            <person name="Juniper S.K."/>
            <person name="Young C.R."/>
            <person name="Angers B."/>
            <person name="Qian P.Y."/>
        </authorList>
    </citation>
    <scope>NUCLEOTIDE SEQUENCE</scope>
    <source>
        <strain evidence="8">R07B-5</strain>
    </source>
</reference>
<evidence type="ECO:0000256" key="6">
    <source>
        <dbReference type="ARBA" id="ARBA00023136"/>
    </source>
</evidence>
<name>A0AAD9P311_RIDPI</name>
<feature type="transmembrane region" description="Helical" evidence="7">
    <location>
        <begin position="46"/>
        <end position="66"/>
    </location>
</feature>
<evidence type="ECO:0000313" key="9">
    <source>
        <dbReference type="Proteomes" id="UP001209878"/>
    </source>
</evidence>
<feature type="transmembrane region" description="Helical" evidence="7">
    <location>
        <begin position="78"/>
        <end position="95"/>
    </location>
</feature>
<evidence type="ECO:0000256" key="3">
    <source>
        <dbReference type="ARBA" id="ARBA00022692"/>
    </source>
</evidence>
<dbReference type="InterPro" id="IPR038770">
    <property type="entry name" value="Na+/solute_symporter_sf"/>
</dbReference>
<keyword evidence="4" id="KW-0769">Symport</keyword>
<accession>A0AAD9P311</accession>
<evidence type="ECO:0008006" key="10">
    <source>
        <dbReference type="Google" id="ProtNLM"/>
    </source>
</evidence>
<sequence>MLHSSSNMTFGVLSLTCSPSEGVNNLLLLLADGDLTLSATISTVNNFATLGMIPVWTILFETRLFSGAGHVVIPFREIFFVFAASLVLLLAGYVLQCRYADLYDVCWTYLPIFTLCTVVFFVIVTLFVNASVFRYITPKIFVLGTLLAAAGYGVGAAGAFIVGLPQSRILAISVETGCRTTVVTNLLLVSSMAQPEADLAKIAPALCSLLGVVPALVAILARRYVVRARERKYAQTECTFIDSRDDISEAEVVAAKETCM</sequence>
<feature type="transmembrane region" description="Helical" evidence="7">
    <location>
        <begin position="107"/>
        <end position="128"/>
    </location>
</feature>
<gene>
    <name evidence="8" type="ORF">NP493_172g01024</name>
</gene>
<evidence type="ECO:0000256" key="4">
    <source>
        <dbReference type="ARBA" id="ARBA00022847"/>
    </source>
</evidence>
<dbReference type="GO" id="GO:0016020">
    <property type="term" value="C:membrane"/>
    <property type="evidence" value="ECO:0007669"/>
    <property type="project" value="UniProtKB-SubCell"/>
</dbReference>
<dbReference type="GO" id="GO:0015293">
    <property type="term" value="F:symporter activity"/>
    <property type="evidence" value="ECO:0007669"/>
    <property type="project" value="UniProtKB-KW"/>
</dbReference>
<dbReference type="EMBL" id="JAODUO010000173">
    <property type="protein sequence ID" value="KAK2187231.1"/>
    <property type="molecule type" value="Genomic_DNA"/>
</dbReference>
<feature type="transmembrane region" description="Helical" evidence="7">
    <location>
        <begin position="202"/>
        <end position="221"/>
    </location>
</feature>
<dbReference type="InterPro" id="IPR004710">
    <property type="entry name" value="Bilac:Na_transpt"/>
</dbReference>
<evidence type="ECO:0000256" key="5">
    <source>
        <dbReference type="ARBA" id="ARBA00022989"/>
    </source>
</evidence>
<dbReference type="PANTHER" id="PTHR10361:SF28">
    <property type="entry name" value="P3 PROTEIN-RELATED"/>
    <property type="match status" value="1"/>
</dbReference>
<dbReference type="Gene3D" id="1.20.1530.20">
    <property type="match status" value="1"/>
</dbReference>
<keyword evidence="6 7" id="KW-0472">Membrane</keyword>
<dbReference type="Pfam" id="PF01758">
    <property type="entry name" value="SBF"/>
    <property type="match status" value="1"/>
</dbReference>
<organism evidence="8 9">
    <name type="scientific">Ridgeia piscesae</name>
    <name type="common">Tubeworm</name>
    <dbReference type="NCBI Taxonomy" id="27915"/>
    <lineage>
        <taxon>Eukaryota</taxon>
        <taxon>Metazoa</taxon>
        <taxon>Spiralia</taxon>
        <taxon>Lophotrochozoa</taxon>
        <taxon>Annelida</taxon>
        <taxon>Polychaeta</taxon>
        <taxon>Sedentaria</taxon>
        <taxon>Canalipalpata</taxon>
        <taxon>Sabellida</taxon>
        <taxon>Siboglinidae</taxon>
        <taxon>Ridgeia</taxon>
    </lineage>
</organism>
<evidence type="ECO:0000256" key="1">
    <source>
        <dbReference type="ARBA" id="ARBA00004141"/>
    </source>
</evidence>
<comment type="caution">
    <text evidence="8">The sequence shown here is derived from an EMBL/GenBank/DDBJ whole genome shotgun (WGS) entry which is preliminary data.</text>
</comment>
<comment type="similarity">
    <text evidence="2">Belongs to the bile acid:sodium symporter (BASS) (TC 2.A.28) family.</text>
</comment>
<dbReference type="PANTHER" id="PTHR10361">
    <property type="entry name" value="SODIUM-BILE ACID COTRANSPORTER"/>
    <property type="match status" value="1"/>
</dbReference>
<protein>
    <recommendedName>
        <fullName evidence="10">Sodium/bile acid cotransporter</fullName>
    </recommendedName>
</protein>
<dbReference type="InterPro" id="IPR002657">
    <property type="entry name" value="BilAc:Na_symport/Acr3"/>
</dbReference>
<dbReference type="Proteomes" id="UP001209878">
    <property type="component" value="Unassembled WGS sequence"/>
</dbReference>
<feature type="transmembrane region" description="Helical" evidence="7">
    <location>
        <begin position="140"/>
        <end position="164"/>
    </location>
</feature>
<keyword evidence="9" id="KW-1185">Reference proteome</keyword>
<keyword evidence="4" id="KW-0813">Transport</keyword>
<keyword evidence="5 7" id="KW-1133">Transmembrane helix</keyword>
<proteinExistence type="inferred from homology"/>